<reference evidence="5 6" key="1">
    <citation type="journal article" date="2016" name="BMC Genomics">
        <title>Genomic analysis of the nitrate-respiring Sphingopyxis granuli (formerly Sphingomonas macrogoltabida) strain TFA.</title>
        <authorList>
            <person name="Garcia-Romero I."/>
            <person name="Perez-Pulido A.J."/>
            <person name="Gonzalez-Flores Y.E."/>
            <person name="Reyes-Ramirez F."/>
            <person name="Santero E."/>
            <person name="Floriano B."/>
        </authorList>
    </citation>
    <scope>NUCLEOTIDE SEQUENCE [LARGE SCALE GENOMIC DNA]</scope>
    <source>
        <strain evidence="5 6">TFA</strain>
    </source>
</reference>
<evidence type="ECO:0000256" key="1">
    <source>
        <dbReference type="ARBA" id="ARBA00008857"/>
    </source>
</evidence>
<evidence type="ECO:0000256" key="3">
    <source>
        <dbReference type="ARBA" id="ARBA00023172"/>
    </source>
</evidence>
<dbReference type="InterPro" id="IPR011010">
    <property type="entry name" value="DNA_brk_join_enz"/>
</dbReference>
<organism evidence="5 6">
    <name type="scientific">Sphingopyxis granuli</name>
    <dbReference type="NCBI Taxonomy" id="267128"/>
    <lineage>
        <taxon>Bacteria</taxon>
        <taxon>Pseudomonadati</taxon>
        <taxon>Pseudomonadota</taxon>
        <taxon>Alphaproteobacteria</taxon>
        <taxon>Sphingomonadales</taxon>
        <taxon>Sphingomonadaceae</taxon>
        <taxon>Sphingopyxis</taxon>
    </lineage>
</organism>
<dbReference type="InterPro" id="IPR013762">
    <property type="entry name" value="Integrase-like_cat_sf"/>
</dbReference>
<proteinExistence type="inferred from homology"/>
<evidence type="ECO:0000313" key="5">
    <source>
        <dbReference type="EMBL" id="AMG76310.1"/>
    </source>
</evidence>
<dbReference type="PANTHER" id="PTHR30629:SF2">
    <property type="entry name" value="PROPHAGE INTEGRASE INTS-RELATED"/>
    <property type="match status" value="1"/>
</dbReference>
<name>A0AA86GSH0_9SPHN</name>
<dbReference type="PANTHER" id="PTHR30629">
    <property type="entry name" value="PROPHAGE INTEGRASE"/>
    <property type="match status" value="1"/>
</dbReference>
<dbReference type="GO" id="GO:0006310">
    <property type="term" value="P:DNA recombination"/>
    <property type="evidence" value="ECO:0007669"/>
    <property type="project" value="UniProtKB-KW"/>
</dbReference>
<dbReference type="Gene3D" id="1.10.443.10">
    <property type="entry name" value="Intergrase catalytic core"/>
    <property type="match status" value="1"/>
</dbReference>
<accession>A0AA86GSH0</accession>
<dbReference type="RefSeq" id="WP_067186381.1">
    <property type="nucleotide sequence ID" value="NZ_CP012199.1"/>
</dbReference>
<gene>
    <name evidence="5" type="ORF">SGRAN_3981</name>
</gene>
<dbReference type="InterPro" id="IPR002104">
    <property type="entry name" value="Integrase_catalytic"/>
</dbReference>
<dbReference type="GO" id="GO:0003677">
    <property type="term" value="F:DNA binding"/>
    <property type="evidence" value="ECO:0007669"/>
    <property type="project" value="InterPro"/>
</dbReference>
<dbReference type="GO" id="GO:0015074">
    <property type="term" value="P:DNA integration"/>
    <property type="evidence" value="ECO:0007669"/>
    <property type="project" value="UniProtKB-KW"/>
</dbReference>
<evidence type="ECO:0000313" key="6">
    <source>
        <dbReference type="Proteomes" id="UP000058599"/>
    </source>
</evidence>
<dbReference type="InterPro" id="IPR050808">
    <property type="entry name" value="Phage_Integrase"/>
</dbReference>
<dbReference type="Proteomes" id="UP000058599">
    <property type="component" value="Chromosome"/>
</dbReference>
<feature type="domain" description="Tyr recombinase" evidence="4">
    <location>
        <begin position="165"/>
        <end position="364"/>
    </location>
</feature>
<dbReference type="SUPFAM" id="SSF56349">
    <property type="entry name" value="DNA breaking-rejoining enzymes"/>
    <property type="match status" value="1"/>
</dbReference>
<dbReference type="PROSITE" id="PS51898">
    <property type="entry name" value="TYR_RECOMBINASE"/>
    <property type="match status" value="1"/>
</dbReference>
<dbReference type="EMBL" id="CP012199">
    <property type="protein sequence ID" value="AMG76310.1"/>
    <property type="molecule type" value="Genomic_DNA"/>
</dbReference>
<evidence type="ECO:0000259" key="4">
    <source>
        <dbReference type="PROSITE" id="PS51898"/>
    </source>
</evidence>
<keyword evidence="2" id="KW-0229">DNA integration</keyword>
<keyword evidence="3" id="KW-0233">DNA recombination</keyword>
<keyword evidence="6" id="KW-1185">Reference proteome</keyword>
<protein>
    <submittedName>
        <fullName evidence="5">Phage integrase</fullName>
    </submittedName>
</protein>
<evidence type="ECO:0000256" key="2">
    <source>
        <dbReference type="ARBA" id="ARBA00022908"/>
    </source>
</evidence>
<dbReference type="AlphaFoldDB" id="A0AA86GSH0"/>
<sequence>MAIQFIKSARPGKPITWYVYAFKGGPLVMKAVQPKRPLLTAEAHAQIANAIQAANAPDPTILLSLIHDWRAAPEWKNLAEGTRRTWGTQLDLIDGRWGNKPISVWDDPRMIAKVMKWRDERAATPRSADIGITVLRELLKFGRLRGRVRINVAEGIPHLYKGGDRAEIIWTQADMEAFRIAAVKAKRPNLYDGLRLAALTGLRLADLVSLTWDHLGEVAIVKTALKKSRGKRRKAIVPMTAPLEELLAELRTRKRKDGVKTVLVNERGASWTAAGFGGSGSFGMIRDKAQIVHTEEGDDGQPVERRKHLHDVRGTFCTLLLTECELTDEDAARIMAWSPARVAKIRSTYVDSAAVVISLAERMRAKHGAKQSGSDAR</sequence>
<dbReference type="KEGG" id="sgi:SGRAN_3981"/>
<comment type="similarity">
    <text evidence="1">Belongs to the 'phage' integrase family.</text>
</comment>